<proteinExistence type="predicted"/>
<dbReference type="RefSeq" id="WP_183459256.1">
    <property type="nucleotide sequence ID" value="NZ_CP050296.1"/>
</dbReference>
<evidence type="ECO:0000313" key="2">
    <source>
        <dbReference type="Proteomes" id="UP000515465"/>
    </source>
</evidence>
<name>A0A7G6T0V1_9HYPH</name>
<accession>A0A7G6T0V1</accession>
<dbReference type="EMBL" id="CP050296">
    <property type="protein sequence ID" value="QND60383.1"/>
    <property type="molecule type" value="Genomic_DNA"/>
</dbReference>
<sequence length="94" mass="9578">MATTSEVKVGMAAIAQRLSDQRQVMLKAKSNAGAASVALSAIPTDYADVIATVQAFGSANAFDAATKAELAKMTAEFSALKAKADQVAAVDLNS</sequence>
<reference evidence="2" key="1">
    <citation type="journal article" date="2020" name="Mol. Plant Microbe">
        <title>Rhizobial microsymbionts of the narrowly endemic Oxytropis species growing in Kamchatka are characterized by significant genetic diversity and possess a set of genes that are associated with T3SS and T6SS secretion systems and can affect the development of symbiosis.</title>
        <authorList>
            <person name="Safronova V."/>
            <person name="Guro P."/>
            <person name="Sazanova A."/>
            <person name="Kuznetsova I."/>
            <person name="Belimov A."/>
            <person name="Yakubov V."/>
            <person name="Chirak E."/>
            <person name="Afonin A."/>
            <person name="Gogolev Y."/>
            <person name="Andronov E."/>
            <person name="Tikhonovich I."/>
        </authorList>
    </citation>
    <scope>NUCLEOTIDE SEQUENCE [LARGE SCALE GENOMIC DNA]</scope>
    <source>
        <strain evidence="2">583</strain>
    </source>
</reference>
<organism evidence="1 2">
    <name type="scientific">Mesorhizobium huakuii</name>
    <dbReference type="NCBI Taxonomy" id="28104"/>
    <lineage>
        <taxon>Bacteria</taxon>
        <taxon>Pseudomonadati</taxon>
        <taxon>Pseudomonadota</taxon>
        <taxon>Alphaproteobacteria</taxon>
        <taxon>Hyphomicrobiales</taxon>
        <taxon>Phyllobacteriaceae</taxon>
        <taxon>Mesorhizobium</taxon>
    </lineage>
</organism>
<gene>
    <name evidence="1" type="ORF">HB778_30425</name>
</gene>
<dbReference type="Proteomes" id="UP000515465">
    <property type="component" value="Chromosome"/>
</dbReference>
<dbReference type="AlphaFoldDB" id="A0A7G6T0V1"/>
<evidence type="ECO:0000313" key="1">
    <source>
        <dbReference type="EMBL" id="QND60383.1"/>
    </source>
</evidence>
<protein>
    <submittedName>
        <fullName evidence="1">Uncharacterized protein</fullName>
    </submittedName>
</protein>